<feature type="region of interest" description="Disordered" evidence="6">
    <location>
        <begin position="583"/>
        <end position="695"/>
    </location>
</feature>
<feature type="region of interest" description="Disordered" evidence="6">
    <location>
        <begin position="488"/>
        <end position="515"/>
    </location>
</feature>
<dbReference type="EMBL" id="OA882594">
    <property type="protein sequence ID" value="CAD7276121.1"/>
    <property type="molecule type" value="Genomic_DNA"/>
</dbReference>
<dbReference type="GO" id="GO:0008013">
    <property type="term" value="F:beta-catenin binding"/>
    <property type="evidence" value="ECO:0007669"/>
    <property type="project" value="TreeGrafter"/>
</dbReference>
<dbReference type="AlphaFoldDB" id="A0A7R9GCS5"/>
<evidence type="ECO:0000256" key="7">
    <source>
        <dbReference type="SAM" id="Phobius"/>
    </source>
</evidence>
<feature type="compositionally biased region" description="Acidic residues" evidence="6">
    <location>
        <begin position="686"/>
        <end position="695"/>
    </location>
</feature>
<evidence type="ECO:0000256" key="1">
    <source>
        <dbReference type="ARBA" id="ARBA00004370"/>
    </source>
</evidence>
<evidence type="ECO:0000256" key="2">
    <source>
        <dbReference type="ARBA" id="ARBA00022737"/>
    </source>
</evidence>
<dbReference type="PANTHER" id="PTHR24027:SF438">
    <property type="entry name" value="CADHERIN 23"/>
    <property type="match status" value="1"/>
</dbReference>
<evidence type="ECO:0000256" key="3">
    <source>
        <dbReference type="ARBA" id="ARBA00022837"/>
    </source>
</evidence>
<dbReference type="GO" id="GO:0016342">
    <property type="term" value="C:catenin complex"/>
    <property type="evidence" value="ECO:0007669"/>
    <property type="project" value="TreeGrafter"/>
</dbReference>
<dbReference type="InterPro" id="IPR039808">
    <property type="entry name" value="Cadherin"/>
</dbReference>
<feature type="transmembrane region" description="Helical" evidence="7">
    <location>
        <begin position="393"/>
        <end position="417"/>
    </location>
</feature>
<keyword evidence="2" id="KW-0677">Repeat</keyword>
<evidence type="ECO:0000256" key="6">
    <source>
        <dbReference type="SAM" id="MobiDB-lite"/>
    </source>
</evidence>
<evidence type="ECO:0000256" key="4">
    <source>
        <dbReference type="ARBA" id="ARBA00023136"/>
    </source>
</evidence>
<keyword evidence="3 5" id="KW-0106">Calcium</keyword>
<feature type="compositionally biased region" description="Polar residues" evidence="6">
    <location>
        <begin position="534"/>
        <end position="553"/>
    </location>
</feature>
<accession>A0A7R9GCS5</accession>
<dbReference type="InterPro" id="IPR002126">
    <property type="entry name" value="Cadherin-like_dom"/>
</dbReference>
<evidence type="ECO:0000313" key="10">
    <source>
        <dbReference type="Proteomes" id="UP000678499"/>
    </source>
</evidence>
<dbReference type="PROSITE" id="PS50268">
    <property type="entry name" value="CADHERIN_2"/>
    <property type="match status" value="2"/>
</dbReference>
<evidence type="ECO:0000256" key="5">
    <source>
        <dbReference type="PROSITE-ProRule" id="PRU00043"/>
    </source>
</evidence>
<keyword evidence="4 7" id="KW-0472">Membrane</keyword>
<feature type="region of interest" description="Disordered" evidence="6">
    <location>
        <begin position="534"/>
        <end position="570"/>
    </location>
</feature>
<feature type="transmembrane region" description="Helical" evidence="7">
    <location>
        <begin position="18"/>
        <end position="36"/>
    </location>
</feature>
<dbReference type="Gene3D" id="2.60.40.60">
    <property type="entry name" value="Cadherins"/>
    <property type="match status" value="4"/>
</dbReference>
<dbReference type="PRINTS" id="PR00205">
    <property type="entry name" value="CADHERIN"/>
</dbReference>
<keyword evidence="7" id="KW-1133">Transmembrane helix</keyword>
<feature type="compositionally biased region" description="Pro residues" evidence="6">
    <location>
        <begin position="591"/>
        <end position="600"/>
    </location>
</feature>
<evidence type="ECO:0000259" key="8">
    <source>
        <dbReference type="PROSITE" id="PS50268"/>
    </source>
</evidence>
<dbReference type="SUPFAM" id="SSF49313">
    <property type="entry name" value="Cadherin-like"/>
    <property type="match status" value="2"/>
</dbReference>
<name>A0A7R9GCS5_9CRUS</name>
<gene>
    <name evidence="9" type="ORF">NMOB1V02_LOCUS3898</name>
</gene>
<dbReference type="OrthoDB" id="6250271at2759"/>
<dbReference type="EMBL" id="CAJPEX010000557">
    <property type="protein sequence ID" value="CAG0916273.1"/>
    <property type="molecule type" value="Genomic_DNA"/>
</dbReference>
<dbReference type="GO" id="GO:0007156">
    <property type="term" value="P:homophilic cell adhesion via plasma membrane adhesion molecules"/>
    <property type="evidence" value="ECO:0007669"/>
    <property type="project" value="InterPro"/>
</dbReference>
<keyword evidence="7" id="KW-0812">Transmembrane</keyword>
<feature type="compositionally biased region" description="Low complexity" evidence="6">
    <location>
        <begin position="625"/>
        <end position="640"/>
    </location>
</feature>
<comment type="subcellular location">
    <subcellularLocation>
        <location evidence="1">Membrane</location>
    </subcellularLocation>
</comment>
<protein>
    <recommendedName>
        <fullName evidence="8">Cadherin domain-containing protein</fullName>
    </recommendedName>
</protein>
<dbReference type="Proteomes" id="UP000678499">
    <property type="component" value="Unassembled WGS sequence"/>
</dbReference>
<dbReference type="CDD" id="cd11304">
    <property type="entry name" value="Cadherin_repeat"/>
    <property type="match status" value="3"/>
</dbReference>
<feature type="domain" description="Cadherin" evidence="8">
    <location>
        <begin position="50"/>
        <end position="154"/>
    </location>
</feature>
<reference evidence="9" key="1">
    <citation type="submission" date="2020-11" db="EMBL/GenBank/DDBJ databases">
        <authorList>
            <person name="Tran Van P."/>
        </authorList>
    </citation>
    <scope>NUCLEOTIDE SEQUENCE</scope>
</reference>
<dbReference type="GO" id="GO:0016477">
    <property type="term" value="P:cell migration"/>
    <property type="evidence" value="ECO:0007669"/>
    <property type="project" value="TreeGrafter"/>
</dbReference>
<dbReference type="InterPro" id="IPR015919">
    <property type="entry name" value="Cadherin-like_sf"/>
</dbReference>
<proteinExistence type="predicted"/>
<sequence length="695" mass="74952">MISVVVVVVVGRCCRRRFVLGALMIAAVIAATALGVQATTEDRRCFLANGGSSQTLLVHENANVGADIGQVGVLGEPQQDINLQLQISNGNPAVEIVPGSKILRLAYQLDKEELDGPSKVDLKVECTRVGSSEAPVVIPVYIKVLDANDRAPYFIGGPYAVNVSEMTAVGSTVIEVLAKDEDQDGPFSTITYSIVPDAYSDQGKPPLYGETSLTVQVLDGDDRNPKFLEESYYGIVPEPPVRGARVPVGPKPIMAYDQDTGLGMPVIFSLLMNGEESEYFTINPKDGALYVYHDVPDDALFTPFTLVVKRVVYHLDACPENPDEKQTAREDFNAFTVTSPAGEVVLIKPLDYETKENYCYIATASDGRQSSVPVQVVFPEELVATWGGLEGSALLLIILGILLGLLFFIVVALVFYISRNKRVGGADSEASLVGSSPPPPSSVFNAPALSQAGGVKSLYMSTTLSSPGVTSDQENLVSTMHRNLNASLGGQNGGGGGRHFRSRTPEPFPVSRNTGTFAKNTVRRSLHHLHYQNASIQTSPLKRNNKARASQLTPGVVRNGLTNPLAHSEEVDTFYREQSIRSRHDANKVQAPPPPPPPPSANNRKKAPAPAPPVTRELSTPVLTSSGSEDGSESSQASYSPPMRDKNNKRGEDVGNSGKQRFSQQQQQQQRIGSAKSKVNSLVWDEREEQDVDVS</sequence>
<evidence type="ECO:0000313" key="9">
    <source>
        <dbReference type="EMBL" id="CAD7276121.1"/>
    </source>
</evidence>
<dbReference type="PANTHER" id="PTHR24027">
    <property type="entry name" value="CADHERIN-23"/>
    <property type="match status" value="1"/>
</dbReference>
<feature type="compositionally biased region" description="Basic and acidic residues" evidence="6">
    <location>
        <begin position="643"/>
        <end position="653"/>
    </location>
</feature>
<keyword evidence="10" id="KW-1185">Reference proteome</keyword>
<dbReference type="GO" id="GO:0005509">
    <property type="term" value="F:calcium ion binding"/>
    <property type="evidence" value="ECO:0007669"/>
    <property type="project" value="UniProtKB-UniRule"/>
</dbReference>
<organism evidence="9">
    <name type="scientific">Notodromas monacha</name>
    <dbReference type="NCBI Taxonomy" id="399045"/>
    <lineage>
        <taxon>Eukaryota</taxon>
        <taxon>Metazoa</taxon>
        <taxon>Ecdysozoa</taxon>
        <taxon>Arthropoda</taxon>
        <taxon>Crustacea</taxon>
        <taxon>Oligostraca</taxon>
        <taxon>Ostracoda</taxon>
        <taxon>Podocopa</taxon>
        <taxon>Podocopida</taxon>
        <taxon>Cypridocopina</taxon>
        <taxon>Cypridoidea</taxon>
        <taxon>Cyprididae</taxon>
        <taxon>Notodromas</taxon>
    </lineage>
</organism>
<feature type="domain" description="Cadherin" evidence="8">
    <location>
        <begin position="228"/>
        <end position="376"/>
    </location>
</feature>
<dbReference type="GO" id="GO:0045296">
    <property type="term" value="F:cadherin binding"/>
    <property type="evidence" value="ECO:0007669"/>
    <property type="project" value="TreeGrafter"/>
</dbReference>